<evidence type="ECO:0000259" key="5">
    <source>
        <dbReference type="PROSITE" id="PS50931"/>
    </source>
</evidence>
<gene>
    <name evidence="6" type="ORF">KFZ77_08040</name>
</gene>
<evidence type="ECO:0000256" key="4">
    <source>
        <dbReference type="ARBA" id="ARBA00023163"/>
    </source>
</evidence>
<dbReference type="InterPro" id="IPR005119">
    <property type="entry name" value="LysR_subst-bd"/>
</dbReference>
<dbReference type="SUPFAM" id="SSF46785">
    <property type="entry name" value="Winged helix' DNA-binding domain"/>
    <property type="match status" value="1"/>
</dbReference>
<proteinExistence type="inferred from homology"/>
<name>A0ABY6JJG8_9ENTR</name>
<accession>A0ABY6JJG8</accession>
<dbReference type="Pfam" id="PF03466">
    <property type="entry name" value="LysR_substrate"/>
    <property type="match status" value="1"/>
</dbReference>
<evidence type="ECO:0000256" key="2">
    <source>
        <dbReference type="ARBA" id="ARBA00023015"/>
    </source>
</evidence>
<feature type="domain" description="HTH lysR-type" evidence="5">
    <location>
        <begin position="1"/>
        <end position="53"/>
    </location>
</feature>
<dbReference type="CDD" id="cd08471">
    <property type="entry name" value="PBP2_CrgA_like_2"/>
    <property type="match status" value="1"/>
</dbReference>
<keyword evidence="4" id="KW-0804">Transcription</keyword>
<keyword evidence="7" id="KW-1185">Reference proteome</keyword>
<sequence>MTMFVQVAEQGSFSAAARVLNVPLPTLSRKISELETLLGARLLTRTTRKLTLTSTGEAYLSASRRILEQVSEAEREAAGEFSCPKGELIVTAPIMFGRMHVLPVVAEFLAAFPDINVRLVLSDNNLDLIDKNVDVALRIGNLPDSSMIATRAGVLRRVTCASPALLDAFGTPRHPKDLHHWPAVILNVAAMPEFSWRFCDRGSRAVIDTVMVPRLAVTTSESAVLAAEQGVGVIRALHYQVMDALDRGTLRVMLRDYEESPLPVHLVHMSPGQMALKVRCFLDVAAPALRERLAGIAARDD</sequence>
<evidence type="ECO:0000256" key="3">
    <source>
        <dbReference type="ARBA" id="ARBA00023125"/>
    </source>
</evidence>
<evidence type="ECO:0000313" key="6">
    <source>
        <dbReference type="EMBL" id="UYU33812.1"/>
    </source>
</evidence>
<dbReference type="PANTHER" id="PTHR30537">
    <property type="entry name" value="HTH-TYPE TRANSCRIPTIONAL REGULATOR"/>
    <property type="match status" value="1"/>
</dbReference>
<keyword evidence="3" id="KW-0238">DNA-binding</keyword>
<reference evidence="6 7" key="1">
    <citation type="submission" date="2021-05" db="EMBL/GenBank/DDBJ databases">
        <title>Isolation, identification, and the growth promoting effects of Pantoea dispersa strain YSD J2 from the aboveground leaves of Cyperus esculentus L.Var. Sativus.</title>
        <authorList>
            <person name="Wang S."/>
            <person name="Tang X.M."/>
            <person name="Huang Y.N."/>
        </authorList>
    </citation>
    <scope>NUCLEOTIDE SEQUENCE [LARGE SCALE GENOMIC DNA]</scope>
    <source>
        <strain evidence="7">YSD YN2</strain>
    </source>
</reference>
<evidence type="ECO:0000256" key="1">
    <source>
        <dbReference type="ARBA" id="ARBA00009437"/>
    </source>
</evidence>
<dbReference type="InterPro" id="IPR058163">
    <property type="entry name" value="LysR-type_TF_proteobact-type"/>
</dbReference>
<dbReference type="PANTHER" id="PTHR30537:SF5">
    <property type="entry name" value="HTH-TYPE TRANSCRIPTIONAL ACTIVATOR TTDR-RELATED"/>
    <property type="match status" value="1"/>
</dbReference>
<dbReference type="Pfam" id="PF00126">
    <property type="entry name" value="HTH_1"/>
    <property type="match status" value="1"/>
</dbReference>
<comment type="similarity">
    <text evidence="1">Belongs to the LysR transcriptional regulatory family.</text>
</comment>
<dbReference type="PROSITE" id="PS50931">
    <property type="entry name" value="HTH_LYSR"/>
    <property type="match status" value="1"/>
</dbReference>
<dbReference type="EMBL" id="CP074352">
    <property type="protein sequence ID" value="UYU33812.1"/>
    <property type="molecule type" value="Genomic_DNA"/>
</dbReference>
<dbReference type="InterPro" id="IPR000847">
    <property type="entry name" value="LysR_HTH_N"/>
</dbReference>
<evidence type="ECO:0000313" key="7">
    <source>
        <dbReference type="Proteomes" id="UP001156318"/>
    </source>
</evidence>
<dbReference type="InterPro" id="IPR036388">
    <property type="entry name" value="WH-like_DNA-bd_sf"/>
</dbReference>
<dbReference type="SUPFAM" id="SSF53850">
    <property type="entry name" value="Periplasmic binding protein-like II"/>
    <property type="match status" value="1"/>
</dbReference>
<dbReference type="Gene3D" id="3.40.190.290">
    <property type="match status" value="1"/>
</dbReference>
<keyword evidence="2" id="KW-0805">Transcription regulation</keyword>
<organism evidence="6 7">
    <name type="scientific">Siccibacter colletis</name>
    <dbReference type="NCBI Taxonomy" id="1505757"/>
    <lineage>
        <taxon>Bacteria</taxon>
        <taxon>Pseudomonadati</taxon>
        <taxon>Pseudomonadota</taxon>
        <taxon>Gammaproteobacteria</taxon>
        <taxon>Enterobacterales</taxon>
        <taxon>Enterobacteriaceae</taxon>
        <taxon>Siccibacter</taxon>
    </lineage>
</organism>
<dbReference type="Gene3D" id="1.10.10.10">
    <property type="entry name" value="Winged helix-like DNA-binding domain superfamily/Winged helix DNA-binding domain"/>
    <property type="match status" value="1"/>
</dbReference>
<protein>
    <submittedName>
        <fullName evidence="6">LysR family transcriptional regulator</fullName>
    </submittedName>
</protein>
<dbReference type="Proteomes" id="UP001156318">
    <property type="component" value="Chromosome"/>
</dbReference>
<dbReference type="InterPro" id="IPR036390">
    <property type="entry name" value="WH_DNA-bd_sf"/>
</dbReference>